<feature type="domain" description="PAS" evidence="8">
    <location>
        <begin position="152"/>
        <end position="222"/>
    </location>
</feature>
<dbReference type="InterPro" id="IPR003661">
    <property type="entry name" value="HisK_dim/P_dom"/>
</dbReference>
<feature type="domain" description="Histidine kinase" evidence="7">
    <location>
        <begin position="950"/>
        <end position="1166"/>
    </location>
</feature>
<dbReference type="SMART" id="SM00086">
    <property type="entry name" value="PAC"/>
    <property type="match status" value="5"/>
</dbReference>
<feature type="coiled-coil region" evidence="6">
    <location>
        <begin position="135"/>
        <end position="162"/>
    </location>
</feature>
<dbReference type="SUPFAM" id="SSF55874">
    <property type="entry name" value="ATPase domain of HSP90 chaperone/DNA topoisomerase II/histidine kinase"/>
    <property type="match status" value="1"/>
</dbReference>
<comment type="caution">
    <text evidence="10">The sequence shown here is derived from an EMBL/GenBank/DDBJ whole genome shotgun (WGS) entry which is preliminary data.</text>
</comment>
<reference evidence="11" key="1">
    <citation type="submission" date="2018-05" db="EMBL/GenBank/DDBJ databases">
        <authorList>
            <person name="Nie L."/>
        </authorList>
    </citation>
    <scope>NUCLEOTIDE SEQUENCE [LARGE SCALE GENOMIC DNA]</scope>
    <source>
        <strain evidence="11">NL</strain>
    </source>
</reference>
<sequence>MVPPTALSDYLALFRHLPGNYLLLAPDAALTIVDNTERHAAVAMKSRAEVAGRPLFEAFPAADQNEAEVLRASIEHVRRSREPHTMPLIRYDLERPAALGGGLEERYWQATHYPIIGDDGALRYILQQTEDVTERHLAEQRARLAQQNLAESQEQIRFMLEALPLMLWTTRADGTADYQNPGWLRFTGRTLAQAQEWGWLDDIHPDDRAAVNEAWRLALAHGTDYQVEYRLRRYDGQYRWLLVQAVPRRSADGGITSWVGTGTDIHAQKLSQQQVNDKDRELQQILRLLPAYVATLQGPEHIYTFVNERSRELLGPSAELGRPAAQVLPDLQPSGLALILDQVYRTQQPYALEELPVSTPPAATAGQPRYFDGVFQPLTDEQGQSTGVLVFGVDVTRRVQAKQRAAELQEEVRQQNEQFRLLVESLPLYVYITDAAGRMLYVNPQRQAYTGQDLASALAHWDEPVHPDDTARMRQLFAEGRRLHRPWRGEYRLRRHDGTYRWVLTHAVPLLDAQGQVQRWYGSSVDIDDQKRLQQRLEEQDEQLRRMLHTLPAIINTMEGPEHRYTYLSPQMQALVGERVQLGRRVVDAQPEVAAQGFVEVLDRVYQTGEPFAALEQRVDIRVPETGQLETRFFNFSYQLLPELAGRPASRGILSFALDVTEQVRDRQRAEQLQAEVTRQAMQLRRMTEALPAISFILSPDMRLEYFSPQWHQLTGYPPGTDADAVWPTLIHPDDRPRAYATYARAIAQNTPLEFEYRLLHHDGQYRWQVCRAVPELGPDGQALRWYGTVVDHHEQKELRDELLRSEARFRFMAESIPQVVWTARPDGRLDYLNQRWTEVTGVPVEQALRQGYDELVPPAERLPLRRKYLTSIASGEPYEQEGRLRSAHDGQFRWYLHRATPMRNAAGEVVKWFGTSTDIHDFKQAQQLLQAQNAQLTSINQDLDNFVYTASHDLKQPVNNMAGIFEELMRTAHFDDPAAHELRGMFERAMHQMHDTIQDLSDVVQVQRRHEQLPAEPLELRPFAEEIIRSLQEPAGGRGASFTLDFDAVPALQFVRPNLQSIFYNLLSNALKYRHPDREPVVRVATELVDNEPVLVVQDNGLGIDLARHGPELFQMFRRFHDHVEGSGMGLYLVNRIVQQLGGRLSVESVVNEGTTFRLHLPGTLAPRPQPAVAQSVAAEEQAL</sequence>
<dbReference type="SMART" id="SM00387">
    <property type="entry name" value="HATPase_c"/>
    <property type="match status" value="1"/>
</dbReference>
<feature type="domain" description="PAC" evidence="9">
    <location>
        <begin position="225"/>
        <end position="277"/>
    </location>
</feature>
<feature type="coiled-coil region" evidence="6">
    <location>
        <begin position="398"/>
        <end position="425"/>
    </location>
</feature>
<dbReference type="CDD" id="cd00082">
    <property type="entry name" value="HisKA"/>
    <property type="match status" value="1"/>
</dbReference>
<dbReference type="InterPro" id="IPR035965">
    <property type="entry name" value="PAS-like_dom_sf"/>
</dbReference>
<keyword evidence="11" id="KW-1185">Reference proteome</keyword>
<dbReference type="InterPro" id="IPR005467">
    <property type="entry name" value="His_kinase_dom"/>
</dbReference>
<keyword evidence="5" id="KW-0418">Kinase</keyword>
<evidence type="ECO:0000259" key="7">
    <source>
        <dbReference type="PROSITE" id="PS50109"/>
    </source>
</evidence>
<keyword evidence="6" id="KW-0175">Coiled coil</keyword>
<dbReference type="PROSITE" id="PS50112">
    <property type="entry name" value="PAS"/>
    <property type="match status" value="4"/>
</dbReference>
<dbReference type="InterPro" id="IPR001610">
    <property type="entry name" value="PAC"/>
</dbReference>
<organism evidence="10 11">
    <name type="scientific">Hymenobacter edaphi</name>
    <dbReference type="NCBI Taxonomy" id="2211146"/>
    <lineage>
        <taxon>Bacteria</taxon>
        <taxon>Pseudomonadati</taxon>
        <taxon>Bacteroidota</taxon>
        <taxon>Cytophagia</taxon>
        <taxon>Cytophagales</taxon>
        <taxon>Hymenobacteraceae</taxon>
        <taxon>Hymenobacter</taxon>
    </lineage>
</organism>
<dbReference type="EMBL" id="QHKM01000005">
    <property type="protein sequence ID" value="RAK65133.1"/>
    <property type="molecule type" value="Genomic_DNA"/>
</dbReference>
<protein>
    <recommendedName>
        <fullName evidence="2">histidine kinase</fullName>
        <ecNumber evidence="2">2.7.13.3</ecNumber>
    </recommendedName>
</protein>
<dbReference type="InterPro" id="IPR003594">
    <property type="entry name" value="HATPase_dom"/>
</dbReference>
<dbReference type="Pfam" id="PF08448">
    <property type="entry name" value="PAS_4"/>
    <property type="match status" value="2"/>
</dbReference>
<evidence type="ECO:0000256" key="4">
    <source>
        <dbReference type="ARBA" id="ARBA00022679"/>
    </source>
</evidence>
<proteinExistence type="predicted"/>
<feature type="domain" description="PAC" evidence="9">
    <location>
        <begin position="353"/>
        <end position="407"/>
    </location>
</feature>
<feature type="domain" description="PAC" evidence="9">
    <location>
        <begin position="879"/>
        <end position="932"/>
    </location>
</feature>
<dbReference type="PANTHER" id="PTHR43304">
    <property type="entry name" value="PHYTOCHROME-LIKE PROTEIN CPH1"/>
    <property type="match status" value="1"/>
</dbReference>
<accession>A0A328BDE3</accession>
<evidence type="ECO:0000256" key="3">
    <source>
        <dbReference type="ARBA" id="ARBA00022553"/>
    </source>
</evidence>
<dbReference type="SMART" id="SM00091">
    <property type="entry name" value="PAS"/>
    <property type="match status" value="6"/>
</dbReference>
<evidence type="ECO:0000256" key="1">
    <source>
        <dbReference type="ARBA" id="ARBA00000085"/>
    </source>
</evidence>
<dbReference type="NCBIfam" id="TIGR00229">
    <property type="entry name" value="sensory_box"/>
    <property type="match status" value="4"/>
</dbReference>
<dbReference type="CDD" id="cd00130">
    <property type="entry name" value="PAS"/>
    <property type="match status" value="4"/>
</dbReference>
<dbReference type="Gene3D" id="3.30.565.10">
    <property type="entry name" value="Histidine kinase-like ATPase, C-terminal domain"/>
    <property type="match status" value="1"/>
</dbReference>
<dbReference type="EC" id="2.7.13.3" evidence="2"/>
<dbReference type="InterPro" id="IPR004358">
    <property type="entry name" value="Sig_transdc_His_kin-like_C"/>
</dbReference>
<evidence type="ECO:0000259" key="9">
    <source>
        <dbReference type="PROSITE" id="PS50113"/>
    </source>
</evidence>
<feature type="domain" description="PAS" evidence="8">
    <location>
        <begin position="680"/>
        <end position="750"/>
    </location>
</feature>
<dbReference type="Gene3D" id="3.30.450.20">
    <property type="entry name" value="PAS domain"/>
    <property type="match status" value="7"/>
</dbReference>
<dbReference type="OrthoDB" id="9766459at2"/>
<dbReference type="FunFam" id="3.30.450.20:FF:000099">
    <property type="entry name" value="Sensory box sensor histidine kinase"/>
    <property type="match status" value="4"/>
</dbReference>
<keyword evidence="4" id="KW-0808">Transferase</keyword>
<evidence type="ECO:0000256" key="2">
    <source>
        <dbReference type="ARBA" id="ARBA00012438"/>
    </source>
</evidence>
<feature type="domain" description="PAS" evidence="8">
    <location>
        <begin position="806"/>
        <end position="876"/>
    </location>
</feature>
<dbReference type="InterPro" id="IPR052162">
    <property type="entry name" value="Sensor_kinase/Photoreceptor"/>
</dbReference>
<dbReference type="InterPro" id="IPR013656">
    <property type="entry name" value="PAS_4"/>
</dbReference>
<feature type="domain" description="PAC" evidence="9">
    <location>
        <begin position="487"/>
        <end position="539"/>
    </location>
</feature>
<dbReference type="InterPro" id="IPR000700">
    <property type="entry name" value="PAS-assoc_C"/>
</dbReference>
<dbReference type="PANTHER" id="PTHR43304:SF1">
    <property type="entry name" value="PAC DOMAIN-CONTAINING PROTEIN"/>
    <property type="match status" value="1"/>
</dbReference>
<evidence type="ECO:0000256" key="6">
    <source>
        <dbReference type="SAM" id="Coils"/>
    </source>
</evidence>
<dbReference type="RefSeq" id="WP_111479218.1">
    <property type="nucleotide sequence ID" value="NZ_QHKM01000005.1"/>
</dbReference>
<dbReference type="Gene3D" id="1.10.287.130">
    <property type="match status" value="1"/>
</dbReference>
<feature type="domain" description="PAC" evidence="9">
    <location>
        <begin position="753"/>
        <end position="805"/>
    </location>
</feature>
<dbReference type="Proteomes" id="UP000248553">
    <property type="component" value="Unassembled WGS sequence"/>
</dbReference>
<dbReference type="InterPro" id="IPR036097">
    <property type="entry name" value="HisK_dim/P_sf"/>
</dbReference>
<dbReference type="GO" id="GO:0000155">
    <property type="term" value="F:phosphorelay sensor kinase activity"/>
    <property type="evidence" value="ECO:0007669"/>
    <property type="project" value="InterPro"/>
</dbReference>
<feature type="domain" description="PAS" evidence="8">
    <location>
        <begin position="415"/>
        <end position="490"/>
    </location>
</feature>
<dbReference type="PROSITE" id="PS50109">
    <property type="entry name" value="HIS_KIN"/>
    <property type="match status" value="1"/>
</dbReference>
<gene>
    <name evidence="10" type="ORF">DLM85_16470</name>
</gene>
<evidence type="ECO:0000259" key="8">
    <source>
        <dbReference type="PROSITE" id="PS50112"/>
    </source>
</evidence>
<dbReference type="PRINTS" id="PR00344">
    <property type="entry name" value="BCTRLSENSOR"/>
</dbReference>
<name>A0A328BDE3_9BACT</name>
<evidence type="ECO:0000313" key="11">
    <source>
        <dbReference type="Proteomes" id="UP000248553"/>
    </source>
</evidence>
<keyword evidence="3" id="KW-0597">Phosphoprotein</keyword>
<dbReference type="SUPFAM" id="SSF47384">
    <property type="entry name" value="Homodimeric domain of signal transducing histidine kinase"/>
    <property type="match status" value="1"/>
</dbReference>
<evidence type="ECO:0000256" key="5">
    <source>
        <dbReference type="ARBA" id="ARBA00022777"/>
    </source>
</evidence>
<dbReference type="AlphaFoldDB" id="A0A328BDE3"/>
<dbReference type="SUPFAM" id="SSF55785">
    <property type="entry name" value="PYP-like sensor domain (PAS domain)"/>
    <property type="match status" value="6"/>
</dbReference>
<dbReference type="InterPro" id="IPR036890">
    <property type="entry name" value="HATPase_C_sf"/>
</dbReference>
<dbReference type="Pfam" id="PF02518">
    <property type="entry name" value="HATPase_c"/>
    <property type="match status" value="1"/>
</dbReference>
<dbReference type="InterPro" id="IPR013655">
    <property type="entry name" value="PAS_fold_3"/>
</dbReference>
<dbReference type="Pfam" id="PF08447">
    <property type="entry name" value="PAS_3"/>
    <property type="match status" value="3"/>
</dbReference>
<dbReference type="InterPro" id="IPR000014">
    <property type="entry name" value="PAS"/>
</dbReference>
<evidence type="ECO:0000313" key="10">
    <source>
        <dbReference type="EMBL" id="RAK65133.1"/>
    </source>
</evidence>
<dbReference type="PROSITE" id="PS50113">
    <property type="entry name" value="PAC"/>
    <property type="match status" value="5"/>
</dbReference>
<dbReference type="SMART" id="SM00388">
    <property type="entry name" value="HisKA"/>
    <property type="match status" value="1"/>
</dbReference>
<comment type="catalytic activity">
    <reaction evidence="1">
        <text>ATP + protein L-histidine = ADP + protein N-phospho-L-histidine.</text>
        <dbReference type="EC" id="2.7.13.3"/>
    </reaction>
</comment>